<comment type="similarity">
    <text evidence="1">Belongs to the WXG100 family.</text>
</comment>
<reference evidence="2 3" key="1">
    <citation type="journal article" date="2004" name="Mol. Plant Microbe Interact.">
        <title>The genome sequence of the Gram-positive sugarcane pathogen Leifsonia xyli subsp. xyli.</title>
        <authorList>
            <person name="Monteiro-Vitorello C.B."/>
            <person name="Camargo L.E.A."/>
            <person name="Van Sluys M.A."/>
            <person name="Kitajima J.P."/>
            <person name="Truffi D."/>
            <person name="do Amaral A.M."/>
            <person name="Harakava R."/>
            <person name="de Oliveira J.C.F."/>
            <person name="Wood D."/>
            <person name="de Oliveira M.C."/>
            <person name="Miyaki C.Y."/>
            <person name="Takita M.A."/>
            <person name="da Silva A.C.R."/>
            <person name="Furlan L.R."/>
            <person name="Carraro D.M."/>
            <person name="Camarotte G."/>
            <person name="Almeida N.F. Jr."/>
            <person name="Carrer H."/>
            <person name="Coutinho L.L."/>
            <person name="El-Dorry H.A."/>
            <person name="Ferro M.I.T."/>
            <person name="Gagliardi P.R."/>
            <person name="Giglioti E."/>
            <person name="Goldman M.H.S."/>
            <person name="Goldman G.H."/>
            <person name="Kimura E.T."/>
            <person name="Ferro E.S."/>
            <person name="Kuramae E.E."/>
            <person name="Lemos E.G.M."/>
            <person name="Lemos M.V.F."/>
            <person name="Mauro S.M.Z."/>
            <person name="Machado M.A."/>
            <person name="Marino C.L."/>
            <person name="Menck C.F."/>
            <person name="Nunes L.R."/>
            <person name="Oliveira R.C."/>
            <person name="Pereira G.G."/>
            <person name="Siqueira W."/>
            <person name="de Souza A.A."/>
            <person name="Tsai S.M."/>
            <person name="Zanca A.S."/>
            <person name="Simpson A.J.G."/>
            <person name="Brumbley S.M."/>
            <person name="Setubal J.C."/>
        </authorList>
    </citation>
    <scope>NUCLEOTIDE SEQUENCE [LARGE SCALE GENOMIC DNA]</scope>
    <source>
        <strain evidence="2 3">CTCB07</strain>
    </source>
</reference>
<evidence type="ECO:0000256" key="1">
    <source>
        <dbReference type="RuleBase" id="RU362001"/>
    </source>
</evidence>
<dbReference type="NCBIfam" id="TIGR03930">
    <property type="entry name" value="WXG100_ESAT6"/>
    <property type="match status" value="1"/>
</dbReference>
<dbReference type="InterPro" id="IPR010310">
    <property type="entry name" value="T7SS_ESAT-6-like"/>
</dbReference>
<accession>Q6ACE0</accession>
<dbReference type="SUPFAM" id="SSF140453">
    <property type="entry name" value="EsxAB dimer-like"/>
    <property type="match status" value="1"/>
</dbReference>
<sequence>MKGVTMSNIKVSYAEIETSASQLSSGREEITTKLQRMQSQIQNLVTSGFVTDQASGKFNDAYTKYTTSANTLIAQLNEIQQFLTGTANAMRDLDSQIASKIN</sequence>
<dbReference type="STRING" id="281090.Lxx22880"/>
<dbReference type="EMBL" id="AE016822">
    <property type="protein sequence ID" value="AAT89953.1"/>
    <property type="molecule type" value="Genomic_DNA"/>
</dbReference>
<dbReference type="AlphaFoldDB" id="Q6ACE0"/>
<dbReference type="InterPro" id="IPR036689">
    <property type="entry name" value="ESAT-6-like_sf"/>
</dbReference>
<dbReference type="eggNOG" id="COG4842">
    <property type="taxonomic scope" value="Bacteria"/>
</dbReference>
<dbReference type="Gene3D" id="1.10.287.1060">
    <property type="entry name" value="ESAT-6-like"/>
    <property type="match status" value="1"/>
</dbReference>
<proteinExistence type="inferred from homology"/>
<keyword evidence="3" id="KW-1185">Reference proteome</keyword>
<dbReference type="Proteomes" id="UP000001306">
    <property type="component" value="Chromosome"/>
</dbReference>
<dbReference type="Pfam" id="PF06013">
    <property type="entry name" value="WXG100"/>
    <property type="match status" value="1"/>
</dbReference>
<name>Q6ACE0_LEIXX</name>
<gene>
    <name evidence="2" type="ordered locus">Lxx22880</name>
</gene>
<protein>
    <recommendedName>
        <fullName evidence="1">ESAT-6-like protein</fullName>
    </recommendedName>
</protein>
<organism evidence="2 3">
    <name type="scientific">Leifsonia xyli subsp. xyli (strain CTCB07)</name>
    <dbReference type="NCBI Taxonomy" id="281090"/>
    <lineage>
        <taxon>Bacteria</taxon>
        <taxon>Bacillati</taxon>
        <taxon>Actinomycetota</taxon>
        <taxon>Actinomycetes</taxon>
        <taxon>Micrococcales</taxon>
        <taxon>Microbacteriaceae</taxon>
        <taxon>Leifsonia</taxon>
    </lineage>
</organism>
<evidence type="ECO:0000313" key="2">
    <source>
        <dbReference type="EMBL" id="AAT89953.1"/>
    </source>
</evidence>
<dbReference type="KEGG" id="lxx:Lxx22880"/>
<evidence type="ECO:0000313" key="3">
    <source>
        <dbReference type="Proteomes" id="UP000001306"/>
    </source>
</evidence>
<dbReference type="HOGENOM" id="CLU_163417_1_0_11"/>